<dbReference type="Proteomes" id="UP000215261">
    <property type="component" value="Unassembled WGS sequence"/>
</dbReference>
<evidence type="ECO:0000313" key="2">
    <source>
        <dbReference type="Proteomes" id="UP000215261"/>
    </source>
</evidence>
<dbReference type="EMBL" id="LUGO01000067">
    <property type="protein sequence ID" value="OXS38925.1"/>
    <property type="molecule type" value="Genomic_DNA"/>
</dbReference>
<sequence length="133" mass="15316">MEFRFSHREKFRDYMQSVIPEVTYQPEAVLLSVNALRKDKVETSYVHISRLGGFFTAEYESKQGTFHDGLYIPAEKIAKASIYEQELATSLVLELTEQARDGEGIKLFVDFPKLSMIGWHNKNLKRLREALGA</sequence>
<gene>
    <name evidence="1" type="ORF">AYP69_08065</name>
</gene>
<evidence type="ECO:0000313" key="1">
    <source>
        <dbReference type="EMBL" id="OXS38925.1"/>
    </source>
</evidence>
<proteinExistence type="predicted"/>
<accession>A0A226RFM9</accession>
<dbReference type="RefSeq" id="WP_089143781.1">
    <property type="nucleotide sequence ID" value="NZ_CAWUYV010000011.1"/>
</dbReference>
<dbReference type="AlphaFoldDB" id="A0A226RFM9"/>
<name>A0A226RFM9_9LACO</name>
<reference evidence="1 2" key="1">
    <citation type="submission" date="2016-03" db="EMBL/GenBank/DDBJ databases">
        <title>Sequencing of Lactobacillus Species from Commercial Turkeys.</title>
        <authorList>
            <person name="Johnson T.J."/>
            <person name="Youmans B.P."/>
            <person name="Case K.A."/>
        </authorList>
    </citation>
    <scope>NUCLEOTIDE SEQUENCE [LARGE SCALE GENOMIC DNA]</scope>
    <source>
        <strain evidence="1 2">UMNLA1</strain>
    </source>
</reference>
<comment type="caution">
    <text evidence="1">The sequence shown here is derived from an EMBL/GenBank/DDBJ whole genome shotgun (WGS) entry which is preliminary data.</text>
</comment>
<organism evidence="1 2">
    <name type="scientific">Ligilactobacillus agilis</name>
    <dbReference type="NCBI Taxonomy" id="1601"/>
    <lineage>
        <taxon>Bacteria</taxon>
        <taxon>Bacillati</taxon>
        <taxon>Bacillota</taxon>
        <taxon>Bacilli</taxon>
        <taxon>Lactobacillales</taxon>
        <taxon>Lactobacillaceae</taxon>
        <taxon>Ligilactobacillus</taxon>
    </lineage>
</organism>
<protein>
    <submittedName>
        <fullName evidence="1">Uncharacterized protein</fullName>
    </submittedName>
</protein>